<reference evidence="4" key="1">
    <citation type="submission" date="2016-10" db="EMBL/GenBank/DDBJ databases">
        <authorList>
            <person name="Varghese N."/>
            <person name="Submissions S."/>
        </authorList>
    </citation>
    <scope>NUCLEOTIDE SEQUENCE [LARGE SCALE GENOMIC DNA]</scope>
    <source>
        <strain evidence="4">DSM 26894</strain>
    </source>
</reference>
<dbReference type="PROSITE" id="PS50830">
    <property type="entry name" value="TNASE_3"/>
    <property type="match status" value="1"/>
</dbReference>
<evidence type="ECO:0000259" key="2">
    <source>
        <dbReference type="PROSITE" id="PS50830"/>
    </source>
</evidence>
<dbReference type="AlphaFoldDB" id="A0A1I6WAL0"/>
<keyword evidence="3" id="KW-0255">Endonuclease</keyword>
<keyword evidence="4" id="KW-1185">Reference proteome</keyword>
<organism evidence="3 4">
    <name type="scientific">Alloyangia pacifica</name>
    <dbReference type="NCBI Taxonomy" id="311180"/>
    <lineage>
        <taxon>Bacteria</taxon>
        <taxon>Pseudomonadati</taxon>
        <taxon>Pseudomonadota</taxon>
        <taxon>Alphaproteobacteria</taxon>
        <taxon>Rhodobacterales</taxon>
        <taxon>Roseobacteraceae</taxon>
        <taxon>Alloyangia</taxon>
    </lineage>
</organism>
<keyword evidence="3" id="KW-0540">Nuclease</keyword>
<gene>
    <name evidence="3" type="ORF">SAMN04488050_11725</name>
</gene>
<dbReference type="InterPro" id="IPR016071">
    <property type="entry name" value="Staphylococal_nuclease_OB-fold"/>
</dbReference>
<dbReference type="SUPFAM" id="SSF50199">
    <property type="entry name" value="Staphylococcal nuclease"/>
    <property type="match status" value="1"/>
</dbReference>
<proteinExistence type="predicted"/>
<dbReference type="EMBL" id="FOZW01000017">
    <property type="protein sequence ID" value="SFT23010.1"/>
    <property type="molecule type" value="Genomic_DNA"/>
</dbReference>
<dbReference type="Gene3D" id="2.40.50.90">
    <property type="match status" value="1"/>
</dbReference>
<dbReference type="OrthoDB" id="9805504at2"/>
<dbReference type="RefSeq" id="WP_092430120.1">
    <property type="nucleotide sequence ID" value="NZ_FNCL01000017.1"/>
</dbReference>
<sequence length="238" mass="25992">MIRICSRYVSVLFTIVSLASPLVSLSADPLAAAPAVFSGKVRVIDGDTFDVGDVRVRLFGVDAPEKDQTCGGRGAPKWACGAWVTSEVRARYEGRRARCERLDTDRYGRAVARCSVGGEDMGRALVSNGLAFAYRDYSLDYDLDEKRAVVRGVGVHGSEVQRPADFRAETRSAANAAALAEAPQGCVIKGNISSKGVRIYHMPGQKHYGPTRIDESKGERWFCTETEARSAGWRRARQ</sequence>
<evidence type="ECO:0000313" key="3">
    <source>
        <dbReference type="EMBL" id="SFT23010.1"/>
    </source>
</evidence>
<keyword evidence="1" id="KW-0732">Signal</keyword>
<name>A0A1I6WAL0_9RHOB</name>
<feature type="chain" id="PRO_5011648118" evidence="1">
    <location>
        <begin position="27"/>
        <end position="238"/>
    </location>
</feature>
<dbReference type="SMART" id="SM00318">
    <property type="entry name" value="SNc"/>
    <property type="match status" value="1"/>
</dbReference>
<accession>A0A1I6WAL0</accession>
<dbReference type="InterPro" id="IPR035437">
    <property type="entry name" value="SNase_OB-fold_sf"/>
</dbReference>
<dbReference type="Pfam" id="PF00565">
    <property type="entry name" value="SNase"/>
    <property type="match status" value="1"/>
</dbReference>
<feature type="signal peptide" evidence="1">
    <location>
        <begin position="1"/>
        <end position="26"/>
    </location>
</feature>
<evidence type="ECO:0000256" key="1">
    <source>
        <dbReference type="SAM" id="SignalP"/>
    </source>
</evidence>
<dbReference type="Proteomes" id="UP000199392">
    <property type="component" value="Unassembled WGS sequence"/>
</dbReference>
<protein>
    <submittedName>
        <fullName evidence="3">Endonuclease YncB, thermonuclease family</fullName>
    </submittedName>
</protein>
<feature type="domain" description="TNase-like" evidence="2">
    <location>
        <begin position="42"/>
        <end position="135"/>
    </location>
</feature>
<keyword evidence="3" id="KW-0378">Hydrolase</keyword>
<evidence type="ECO:0000313" key="4">
    <source>
        <dbReference type="Proteomes" id="UP000199392"/>
    </source>
</evidence>
<dbReference type="GO" id="GO:0004519">
    <property type="term" value="F:endonuclease activity"/>
    <property type="evidence" value="ECO:0007669"/>
    <property type="project" value="UniProtKB-KW"/>
</dbReference>
<dbReference type="STRING" id="311180.SAMN04488050_11725"/>